<evidence type="ECO:0000313" key="5">
    <source>
        <dbReference type="EMBL" id="KAK1685434.1"/>
    </source>
</evidence>
<feature type="compositionally biased region" description="Low complexity" evidence="2">
    <location>
        <begin position="389"/>
        <end position="409"/>
    </location>
</feature>
<feature type="compositionally biased region" description="Low complexity" evidence="2">
    <location>
        <begin position="11"/>
        <end position="31"/>
    </location>
</feature>
<accession>A0AAD8TLT6</accession>
<dbReference type="PROSITE" id="PS50878">
    <property type="entry name" value="RT_POL"/>
    <property type="match status" value="1"/>
</dbReference>
<dbReference type="SUPFAM" id="SSF56219">
    <property type="entry name" value="DNase I-like"/>
    <property type="match status" value="1"/>
</dbReference>
<dbReference type="InterPro" id="IPR036875">
    <property type="entry name" value="Znf_CCHC_sf"/>
</dbReference>
<dbReference type="Gene3D" id="3.60.10.10">
    <property type="entry name" value="Endonuclease/exonuclease/phosphatase"/>
    <property type="match status" value="1"/>
</dbReference>
<dbReference type="Gene3D" id="4.10.60.10">
    <property type="entry name" value="Zinc finger, CCHC-type"/>
    <property type="match status" value="1"/>
</dbReference>
<proteinExistence type="predicted"/>
<evidence type="ECO:0000259" key="4">
    <source>
        <dbReference type="PROSITE" id="PS50878"/>
    </source>
</evidence>
<feature type="domain" description="CCHC-type" evidence="3">
    <location>
        <begin position="447"/>
        <end position="462"/>
    </location>
</feature>
<feature type="domain" description="Reverse transcriptase" evidence="4">
    <location>
        <begin position="1475"/>
        <end position="1753"/>
    </location>
</feature>
<feature type="region of interest" description="Disordered" evidence="2">
    <location>
        <begin position="1"/>
        <end position="31"/>
    </location>
</feature>
<feature type="compositionally biased region" description="Basic and acidic residues" evidence="2">
    <location>
        <begin position="314"/>
        <end position="323"/>
    </location>
</feature>
<evidence type="ECO:0008006" key="7">
    <source>
        <dbReference type="Google" id="ProtNLM"/>
    </source>
</evidence>
<feature type="compositionally biased region" description="Low complexity" evidence="2">
    <location>
        <begin position="101"/>
        <end position="111"/>
    </location>
</feature>
<feature type="compositionally biased region" description="Basic and acidic residues" evidence="2">
    <location>
        <begin position="691"/>
        <end position="709"/>
    </location>
</feature>
<keyword evidence="1" id="KW-0479">Metal-binding</keyword>
<feature type="region of interest" description="Disordered" evidence="2">
    <location>
        <begin position="659"/>
        <end position="729"/>
    </location>
</feature>
<feature type="region of interest" description="Disordered" evidence="2">
    <location>
        <begin position="66"/>
        <end position="88"/>
    </location>
</feature>
<feature type="compositionally biased region" description="Basic and acidic residues" evidence="2">
    <location>
        <begin position="358"/>
        <end position="368"/>
    </location>
</feature>
<dbReference type="CDD" id="cd01650">
    <property type="entry name" value="RT_nLTR_like"/>
    <property type="match status" value="1"/>
</dbReference>
<comment type="caution">
    <text evidence="5">The sequence shown here is derived from an EMBL/GenBank/DDBJ whole genome shotgun (WGS) entry which is preliminary data.</text>
</comment>
<dbReference type="InterPro" id="IPR036691">
    <property type="entry name" value="Endo/exonu/phosph_ase_sf"/>
</dbReference>
<feature type="compositionally biased region" description="Polar residues" evidence="2">
    <location>
        <begin position="806"/>
        <end position="817"/>
    </location>
</feature>
<evidence type="ECO:0000313" key="6">
    <source>
        <dbReference type="Proteomes" id="UP001231189"/>
    </source>
</evidence>
<keyword evidence="6" id="KW-1185">Reference proteome</keyword>
<evidence type="ECO:0000259" key="3">
    <source>
        <dbReference type="PROSITE" id="PS50158"/>
    </source>
</evidence>
<keyword evidence="1" id="KW-0862">Zinc</keyword>
<name>A0AAD8TLT6_LOLMU</name>
<evidence type="ECO:0000256" key="1">
    <source>
        <dbReference type="PROSITE-ProRule" id="PRU00047"/>
    </source>
</evidence>
<protein>
    <recommendedName>
        <fullName evidence="7">Retrotransposon protein, putative, unclassified</fullName>
    </recommendedName>
</protein>
<feature type="region of interest" description="Disordered" evidence="2">
    <location>
        <begin position="2052"/>
        <end position="2073"/>
    </location>
</feature>
<feature type="region of interest" description="Disordered" evidence="2">
    <location>
        <begin position="101"/>
        <end position="157"/>
    </location>
</feature>
<feature type="domain" description="CCHC-type" evidence="3">
    <location>
        <begin position="428"/>
        <end position="441"/>
    </location>
</feature>
<feature type="compositionally biased region" description="Low complexity" evidence="2">
    <location>
        <begin position="956"/>
        <end position="965"/>
    </location>
</feature>
<feature type="compositionally biased region" description="Gly residues" evidence="2">
    <location>
        <begin position="300"/>
        <end position="309"/>
    </location>
</feature>
<dbReference type="Pfam" id="PF03372">
    <property type="entry name" value="Exo_endo_phos"/>
    <property type="match status" value="1"/>
</dbReference>
<dbReference type="SMART" id="SM00343">
    <property type="entry name" value="ZnF_C2HC"/>
    <property type="match status" value="2"/>
</dbReference>
<dbReference type="Pfam" id="PF00098">
    <property type="entry name" value="zf-CCHC"/>
    <property type="match status" value="1"/>
</dbReference>
<dbReference type="GO" id="GO:0003676">
    <property type="term" value="F:nucleic acid binding"/>
    <property type="evidence" value="ECO:0007669"/>
    <property type="project" value="InterPro"/>
</dbReference>
<dbReference type="InterPro" id="IPR000477">
    <property type="entry name" value="RT_dom"/>
</dbReference>
<dbReference type="InterPro" id="IPR043502">
    <property type="entry name" value="DNA/RNA_pol_sf"/>
</dbReference>
<dbReference type="PANTHER" id="PTHR33170:SF2">
    <property type="entry name" value="OS12G0531500 PROTEIN"/>
    <property type="match status" value="1"/>
</dbReference>
<dbReference type="Proteomes" id="UP001231189">
    <property type="component" value="Unassembled WGS sequence"/>
</dbReference>
<dbReference type="PROSITE" id="PS50158">
    <property type="entry name" value="ZF_CCHC"/>
    <property type="match status" value="2"/>
</dbReference>
<dbReference type="GO" id="GO:0008270">
    <property type="term" value="F:zinc ion binding"/>
    <property type="evidence" value="ECO:0007669"/>
    <property type="project" value="UniProtKB-KW"/>
</dbReference>
<dbReference type="InterPro" id="IPR001878">
    <property type="entry name" value="Znf_CCHC"/>
</dbReference>
<keyword evidence="1" id="KW-0863">Zinc-finger</keyword>
<feature type="region of interest" description="Disordered" evidence="2">
    <location>
        <begin position="779"/>
        <end position="844"/>
    </location>
</feature>
<dbReference type="SUPFAM" id="SSF56672">
    <property type="entry name" value="DNA/RNA polymerases"/>
    <property type="match status" value="1"/>
</dbReference>
<dbReference type="EMBL" id="JAUUTY010000002">
    <property type="protein sequence ID" value="KAK1685434.1"/>
    <property type="molecule type" value="Genomic_DNA"/>
</dbReference>
<dbReference type="SUPFAM" id="SSF57756">
    <property type="entry name" value="Retrovirus zinc finger-like domains"/>
    <property type="match status" value="1"/>
</dbReference>
<dbReference type="InterPro" id="IPR005135">
    <property type="entry name" value="Endo/exonuclease/phosphatase"/>
</dbReference>
<feature type="compositionally biased region" description="Acidic residues" evidence="2">
    <location>
        <begin position="1"/>
        <end position="10"/>
    </location>
</feature>
<feature type="compositionally biased region" description="Basic and acidic residues" evidence="2">
    <location>
        <begin position="2056"/>
        <end position="2073"/>
    </location>
</feature>
<dbReference type="Pfam" id="PF00078">
    <property type="entry name" value="RVT_1"/>
    <property type="match status" value="1"/>
</dbReference>
<feature type="region of interest" description="Disordered" evidence="2">
    <location>
        <begin position="949"/>
        <end position="981"/>
    </location>
</feature>
<sequence>MSESEGDAEGAAEGAAGATAEGGAALPPGPLARRACNHRAGVLYSRPSLPGGGVKGRFWQPLLEVEDDEAISERSADESSPPPSTRRAATLGEFLDAANELGGSLRSSSRRTAFAPGGRGSRFRRDLRPGCPAAVPGRRSRPRAGALRPDPVTPRQAPAVVAAPPGGDLGTWPPLGQGTLAETASLPLWAVPELDLGRRPVEPMAAQPARVPLLDPAPASRPALGLDAQVGRGPPTQPNRWWWVPKGLSSLELGFPASLADVRRHRKTARAIVLAQPPPPLLLSFAAAVMSGRGAAPAGQGHGHGGRNGNGKRPAVEDARAEANARSNLLNRDRPRRQGSSSGGGGGQQQHQQPQWWLDREKKREARRAAAAAQQPENSEVDRGRGRGSTRAAGKPPAPPARRQQGAADPPVPAGGGAGGSGLAQVECFKCGRPGHFQASCTAEPICVICGKEGHHSAACPSKGKEPELSMMGHAISREGFFYVDFEEDDDEEDDLSNSAIITFPGVALTAAGLEQELRHLVEGDWDWQVRALGEREFAVVFPSRDTLTFSARSGKLYLTLCGTVVDIKLADADPAPAEKLQEVWVRVSGLPRCMRRTRRLMVGMRMLGRPLEVDHSTLKARGPVRMRVACRNPSKLNGAVQFFHNSLGYNVGIRVEEPRGASSAPRPPSPPHQDDDMDDDDVDANSPSEDEWRALGDKDRAKAAERSKSLPATTQSREPAEEATGEPAEPVAVITARGASEPPALRGQVELRIDQYGSNLSKSAPWPVPLVVLEQTRAAEGAPREQAPSHPPSAFRTDPRGSPLVDSSTLLTTGSDYDSEDSLGSPATHKGTGHAAEAEEAGGVVDDTDDFARRPVLSEVTVPRARRTRAVPVGPARKSARLQGPASAVPIMQRAQEFTAAKNLDPTGLAFSVEAGTASEVISFIRAKEEAQAALAFAAARRAHSEAGEASLLGEAPAESSETAQAEEQDQVGHPSRTEVPRSAMRAGFWNIRGYHAPGRQPQIRELLTREHLDIVGLQETIKREFSQTDLRSIDPQGKFAWHSLPALGHSGGILVGVNEDTFEAIAWTEGRFFLRVDILQLATNSRWTVFVVYGPADHRFSDEFLGELSSAVNACPFPLVVGGDFNLIRGPEDKSNDNIHWPRVHRFNECIADLALREIRRGGARYTWTNKQLNPVRSVLDRVLVSTDWEMLFPLCSLTGLKIIGSDHVPLILDSGEDARRRATRFYFEKGWLQRADFGDLVTAKWHSLEGLGGPFLDPIDAWQHVSGGLRQFLKGWGANIGKADRVLKEDILGRIQALDSRADTTGLDDEGWALRYHLEGQLTHLLKMEQEYWRQRGRQSWLLHGDANTAYFHAIANGRRRKCTIARLVTDQGIITESRDLQEHIYSFYRNLMGAEGENRLFSLAQDTWVADRRVSDAENEDLMLSFSGEEVDGVLKGMKVDTAPGPDGFPVIFFKRFWVLVKPYILAILNGFALGRVDIARLNFGVLTLIPKVQGAEDIRQFRPIALINVIFKFVAKAFAIRLSPIANRYIGRTQTAFIKGRHIHEGIISLQEIIHETKSKRLRGVFLKLDFEKAYDRVNWSFLREVLLRKGFNPGWVHRVLSLVSGGQTAISINGEVGNYFRNGRGVRQGDPLSPLLFDFVAEALAAILDRALAAGHIEGVIPHIIPGGVSHLQYADDTIIMIQPEDLVITNLKFLLLCFENMSGLRINFHKSEVMVMGTSDREKQRIANMLNCKQGSFPFTYLGLPISDHAITAADWGPLTAKVAKRADPWMGKFMSSAARLILVNACLSSLPLHAMGVCMLGDGIHDVLRKHRAKFFWEANGPKKKYHWVRWDAVCMPKSMGGLGIMDTKLMNVCLMAKWVWKIMTGAQGLWADIIRGKYLNGRDIWVNSHPRGSQFWNTLQRIKRVLCLGTKHQVVSGTSTRFWHDWWLGPRPFRERFPGLFAITADPEASVAQAAAGGFWDIPLRRELGRLEHRELTDIRRDLQTVGLRAGRDVIRWRENSSYKKPDQSSSSTVFIRCFDSALGEDQIRSSLLQHFSSGGEITRVSSPKDYETGASKGEEDHFR</sequence>
<organism evidence="5 6">
    <name type="scientific">Lolium multiflorum</name>
    <name type="common">Italian ryegrass</name>
    <name type="synonym">Lolium perenne subsp. multiflorum</name>
    <dbReference type="NCBI Taxonomy" id="4521"/>
    <lineage>
        <taxon>Eukaryota</taxon>
        <taxon>Viridiplantae</taxon>
        <taxon>Streptophyta</taxon>
        <taxon>Embryophyta</taxon>
        <taxon>Tracheophyta</taxon>
        <taxon>Spermatophyta</taxon>
        <taxon>Magnoliopsida</taxon>
        <taxon>Liliopsida</taxon>
        <taxon>Poales</taxon>
        <taxon>Poaceae</taxon>
        <taxon>BOP clade</taxon>
        <taxon>Pooideae</taxon>
        <taxon>Poodae</taxon>
        <taxon>Poeae</taxon>
        <taxon>Poeae Chloroplast Group 2 (Poeae type)</taxon>
        <taxon>Loliodinae</taxon>
        <taxon>Loliinae</taxon>
        <taxon>Lolium</taxon>
    </lineage>
</organism>
<feature type="region of interest" description="Disordered" evidence="2">
    <location>
        <begin position="293"/>
        <end position="419"/>
    </location>
</feature>
<evidence type="ECO:0000256" key="2">
    <source>
        <dbReference type="SAM" id="MobiDB-lite"/>
    </source>
</evidence>
<dbReference type="PANTHER" id="PTHR33170">
    <property type="entry name" value="DUF4283 DOMAIN-CONTAINING PROTEIN-RELATED"/>
    <property type="match status" value="1"/>
</dbReference>
<dbReference type="GO" id="GO:0003824">
    <property type="term" value="F:catalytic activity"/>
    <property type="evidence" value="ECO:0007669"/>
    <property type="project" value="InterPro"/>
</dbReference>
<gene>
    <name evidence="5" type="ORF">QYE76_046282</name>
</gene>
<reference evidence="5" key="1">
    <citation type="submission" date="2023-07" db="EMBL/GenBank/DDBJ databases">
        <title>A chromosome-level genome assembly of Lolium multiflorum.</title>
        <authorList>
            <person name="Chen Y."/>
            <person name="Copetti D."/>
            <person name="Kolliker R."/>
            <person name="Studer B."/>
        </authorList>
    </citation>
    <scope>NUCLEOTIDE SEQUENCE</scope>
    <source>
        <strain evidence="5">02402/16</strain>
        <tissue evidence="5">Leaf</tissue>
    </source>
</reference>